<name>A0A1R4KIJ1_9MICO</name>
<dbReference type="PROSITE" id="PS50943">
    <property type="entry name" value="HTH_CROC1"/>
    <property type="match status" value="1"/>
</dbReference>
<evidence type="ECO:0000313" key="3">
    <source>
        <dbReference type="Proteomes" id="UP000196320"/>
    </source>
</evidence>
<sequence>MGIEDLGENRAISERIELLMVRARLRSLAELARKSGINRATISLKMNNHRRWNIEDLRLVAPALGVSVSQLLGEDPAAATQASSQLASAHGGADEFARRIRFLQSHAINETGTEVEELLKSVLAGGKAQSDPATLNAIAAHFGAPVGYLLDLGDLEMAERIEAQIDLRTALTESGVLNVAARSLGQLSPEELQAITRIIRQHGETGGTGG</sequence>
<gene>
    <name evidence="2" type="ORF">FM104_13120</name>
</gene>
<dbReference type="Pfam" id="PF13443">
    <property type="entry name" value="HTH_26"/>
    <property type="match status" value="1"/>
</dbReference>
<evidence type="ECO:0000313" key="2">
    <source>
        <dbReference type="EMBL" id="SJN44045.1"/>
    </source>
</evidence>
<dbReference type="RefSeq" id="WP_087132675.1">
    <property type="nucleotide sequence ID" value="NZ_FUKO01000033.1"/>
</dbReference>
<dbReference type="SUPFAM" id="SSF47413">
    <property type="entry name" value="lambda repressor-like DNA-binding domains"/>
    <property type="match status" value="1"/>
</dbReference>
<reference evidence="2 3" key="1">
    <citation type="submission" date="2017-02" db="EMBL/GenBank/DDBJ databases">
        <authorList>
            <person name="Peterson S.W."/>
        </authorList>
    </citation>
    <scope>NUCLEOTIDE SEQUENCE [LARGE SCALE GENOMIC DNA]</scope>
    <source>
        <strain evidence="2 3">B Mb 05.01</strain>
    </source>
</reference>
<organism evidence="2 3">
    <name type="scientific">Microbacterium esteraromaticum</name>
    <dbReference type="NCBI Taxonomy" id="57043"/>
    <lineage>
        <taxon>Bacteria</taxon>
        <taxon>Bacillati</taxon>
        <taxon>Actinomycetota</taxon>
        <taxon>Actinomycetes</taxon>
        <taxon>Micrococcales</taxon>
        <taxon>Microbacteriaceae</taxon>
        <taxon>Microbacterium</taxon>
    </lineage>
</organism>
<dbReference type="CDD" id="cd00093">
    <property type="entry name" value="HTH_XRE"/>
    <property type="match status" value="1"/>
</dbReference>
<feature type="domain" description="HTH cro/C1-type" evidence="1">
    <location>
        <begin position="27"/>
        <end position="71"/>
    </location>
</feature>
<dbReference type="Gene3D" id="1.10.260.40">
    <property type="entry name" value="lambda repressor-like DNA-binding domains"/>
    <property type="match status" value="2"/>
</dbReference>
<accession>A0A1R4KIJ1</accession>
<dbReference type="InterPro" id="IPR001387">
    <property type="entry name" value="Cro/C1-type_HTH"/>
</dbReference>
<evidence type="ECO:0000259" key="1">
    <source>
        <dbReference type="PROSITE" id="PS50943"/>
    </source>
</evidence>
<keyword evidence="3" id="KW-1185">Reference proteome</keyword>
<dbReference type="AlphaFoldDB" id="A0A1R4KIJ1"/>
<dbReference type="GO" id="GO:0003677">
    <property type="term" value="F:DNA binding"/>
    <property type="evidence" value="ECO:0007669"/>
    <property type="project" value="InterPro"/>
</dbReference>
<proteinExistence type="predicted"/>
<dbReference type="Proteomes" id="UP000196320">
    <property type="component" value="Unassembled WGS sequence"/>
</dbReference>
<dbReference type="EMBL" id="FUKO01000033">
    <property type="protein sequence ID" value="SJN44045.1"/>
    <property type="molecule type" value="Genomic_DNA"/>
</dbReference>
<protein>
    <recommendedName>
        <fullName evidence="1">HTH cro/C1-type domain-containing protein</fullName>
    </recommendedName>
</protein>
<dbReference type="InterPro" id="IPR010982">
    <property type="entry name" value="Lambda_DNA-bd_dom_sf"/>
</dbReference>